<reference evidence="1" key="1">
    <citation type="submission" date="2021-06" db="EMBL/GenBank/DDBJ databases">
        <authorList>
            <person name="Hodson N. C."/>
            <person name="Mongue J. A."/>
            <person name="Jaron S. K."/>
        </authorList>
    </citation>
    <scope>NUCLEOTIDE SEQUENCE</scope>
</reference>
<accession>A0A8J2LY79</accession>
<dbReference type="Proteomes" id="UP000708208">
    <property type="component" value="Unassembled WGS sequence"/>
</dbReference>
<name>A0A8J2LY79_9HEXA</name>
<evidence type="ECO:0000313" key="2">
    <source>
        <dbReference type="Proteomes" id="UP000708208"/>
    </source>
</evidence>
<organism evidence="1 2">
    <name type="scientific">Allacma fusca</name>
    <dbReference type="NCBI Taxonomy" id="39272"/>
    <lineage>
        <taxon>Eukaryota</taxon>
        <taxon>Metazoa</taxon>
        <taxon>Ecdysozoa</taxon>
        <taxon>Arthropoda</taxon>
        <taxon>Hexapoda</taxon>
        <taxon>Collembola</taxon>
        <taxon>Symphypleona</taxon>
        <taxon>Sminthuridae</taxon>
        <taxon>Allacma</taxon>
    </lineage>
</organism>
<dbReference type="AlphaFoldDB" id="A0A8J2LY79"/>
<evidence type="ECO:0000313" key="1">
    <source>
        <dbReference type="EMBL" id="CAG7830840.1"/>
    </source>
</evidence>
<comment type="caution">
    <text evidence="1">The sequence shown here is derived from an EMBL/GenBank/DDBJ whole genome shotgun (WGS) entry which is preliminary data.</text>
</comment>
<protein>
    <submittedName>
        <fullName evidence="1">Uncharacterized protein</fullName>
    </submittedName>
</protein>
<sequence length="168" mass="18823">MSSPRKIGWNLFQAVGSEEEFLKPIGATQGQPSKSQIACGPKFLELEGSKSSGKPTNRNTLLAPKSTLLPENFNLFAEFYKLVLTELTSIEEDIASIKKLQLSSQQAIDNFDDIPSLPIQSQDDFNSLETWLQCSDNRTKLKLRPADFGALGYRWSVSVGERRTRLRI</sequence>
<dbReference type="EMBL" id="CAJVCH010557812">
    <property type="protein sequence ID" value="CAG7830840.1"/>
    <property type="molecule type" value="Genomic_DNA"/>
</dbReference>
<gene>
    <name evidence="1" type="ORF">AFUS01_LOCUS40616</name>
</gene>
<proteinExistence type="predicted"/>
<keyword evidence="2" id="KW-1185">Reference proteome</keyword>